<feature type="binding site" evidence="3">
    <location>
        <position position="102"/>
    </location>
    <ligand>
        <name>Mn(2+)</name>
        <dbReference type="ChEBI" id="CHEBI:29035"/>
        <label>2</label>
    </ligand>
</feature>
<feature type="domain" description="Peptidase M20 dimerisation" evidence="4">
    <location>
        <begin position="186"/>
        <end position="278"/>
    </location>
</feature>
<evidence type="ECO:0000313" key="6">
    <source>
        <dbReference type="Proteomes" id="UP000310541"/>
    </source>
</evidence>
<evidence type="ECO:0000256" key="3">
    <source>
        <dbReference type="PIRSR" id="PIRSR005962-1"/>
    </source>
</evidence>
<dbReference type="Proteomes" id="UP000310541">
    <property type="component" value="Unassembled WGS sequence"/>
</dbReference>
<feature type="binding site" evidence="3">
    <location>
        <position position="138"/>
    </location>
    <ligand>
        <name>Mn(2+)</name>
        <dbReference type="ChEBI" id="CHEBI:29035"/>
        <label>2</label>
    </ligand>
</feature>
<gene>
    <name evidence="5" type="ORF">FBF83_08790</name>
</gene>
<dbReference type="FunFam" id="3.30.70.360:FF:000014">
    <property type="entry name" value="N-acyl-L-amino acid amidohydrolase"/>
    <property type="match status" value="1"/>
</dbReference>
<dbReference type="InterPro" id="IPR017439">
    <property type="entry name" value="Amidohydrolase"/>
</dbReference>
<evidence type="ECO:0000256" key="1">
    <source>
        <dbReference type="ARBA" id="ARBA00006153"/>
    </source>
</evidence>
<dbReference type="SUPFAM" id="SSF55031">
    <property type="entry name" value="Bacterial exopeptidase dimerisation domain"/>
    <property type="match status" value="1"/>
</dbReference>
<proteinExistence type="inferred from homology"/>
<feature type="binding site" evidence="3">
    <location>
        <position position="104"/>
    </location>
    <ligand>
        <name>Mn(2+)</name>
        <dbReference type="ChEBI" id="CHEBI:29035"/>
        <label>2</label>
    </ligand>
</feature>
<dbReference type="GO" id="GO:0016787">
    <property type="term" value="F:hydrolase activity"/>
    <property type="evidence" value="ECO:0007669"/>
    <property type="project" value="UniProtKB-KW"/>
</dbReference>
<dbReference type="NCBIfam" id="TIGR01891">
    <property type="entry name" value="amidohydrolases"/>
    <property type="match status" value="1"/>
</dbReference>
<evidence type="ECO:0000259" key="4">
    <source>
        <dbReference type="Pfam" id="PF07687"/>
    </source>
</evidence>
<dbReference type="PANTHER" id="PTHR11014">
    <property type="entry name" value="PEPTIDASE M20 FAMILY MEMBER"/>
    <property type="match status" value="1"/>
</dbReference>
<dbReference type="OrthoDB" id="9776731at2"/>
<organism evidence="5 6">
    <name type="scientific">Guptibacillus hwajinpoensis</name>
    <dbReference type="NCBI Taxonomy" id="208199"/>
    <lineage>
        <taxon>Bacteria</taxon>
        <taxon>Bacillati</taxon>
        <taxon>Bacillota</taxon>
        <taxon>Bacilli</taxon>
        <taxon>Bacillales</taxon>
        <taxon>Guptibacillaceae</taxon>
        <taxon>Guptibacillus</taxon>
    </lineage>
</organism>
<dbReference type="GO" id="GO:0046872">
    <property type="term" value="F:metal ion binding"/>
    <property type="evidence" value="ECO:0007669"/>
    <property type="project" value="UniProtKB-KW"/>
</dbReference>
<dbReference type="Pfam" id="PF01546">
    <property type="entry name" value="Peptidase_M20"/>
    <property type="match status" value="1"/>
</dbReference>
<dbReference type="RefSeq" id="WP_136946780.1">
    <property type="nucleotide sequence ID" value="NZ_SWFM01000002.1"/>
</dbReference>
<dbReference type="Gene3D" id="3.30.70.360">
    <property type="match status" value="1"/>
</dbReference>
<evidence type="ECO:0000313" key="5">
    <source>
        <dbReference type="EMBL" id="TKD70706.1"/>
    </source>
</evidence>
<feature type="binding site" evidence="3">
    <location>
        <position position="362"/>
    </location>
    <ligand>
        <name>Mn(2+)</name>
        <dbReference type="ChEBI" id="CHEBI:29035"/>
        <label>2</label>
    </ligand>
</feature>
<dbReference type="Pfam" id="PF07687">
    <property type="entry name" value="M20_dimer"/>
    <property type="match status" value="1"/>
</dbReference>
<dbReference type="EMBL" id="SWFM01000002">
    <property type="protein sequence ID" value="TKD70706.1"/>
    <property type="molecule type" value="Genomic_DNA"/>
</dbReference>
<dbReference type="Gene3D" id="3.40.630.10">
    <property type="entry name" value="Zn peptidases"/>
    <property type="match status" value="1"/>
</dbReference>
<dbReference type="AlphaFoldDB" id="A0A4U1MJL7"/>
<keyword evidence="3" id="KW-0464">Manganese</keyword>
<accession>A0A4U1MJL7</accession>
<dbReference type="InterPro" id="IPR036264">
    <property type="entry name" value="Bact_exopeptidase_dim_dom"/>
</dbReference>
<protein>
    <submittedName>
        <fullName evidence="5">Amidohydrolase</fullName>
    </submittedName>
</protein>
<dbReference type="PIRSF" id="PIRSF005962">
    <property type="entry name" value="Pept_M20D_amidohydro"/>
    <property type="match status" value="1"/>
</dbReference>
<keyword evidence="3" id="KW-0479">Metal-binding</keyword>
<comment type="similarity">
    <text evidence="1">Belongs to the peptidase M20 family.</text>
</comment>
<comment type="cofactor">
    <cofactor evidence="3">
        <name>Mn(2+)</name>
        <dbReference type="ChEBI" id="CHEBI:29035"/>
    </cofactor>
    <text evidence="3">The Mn(2+) ion enhances activity.</text>
</comment>
<feature type="binding site" evidence="3">
    <location>
        <position position="163"/>
    </location>
    <ligand>
        <name>Mn(2+)</name>
        <dbReference type="ChEBI" id="CHEBI:29035"/>
        <label>2</label>
    </ligand>
</feature>
<sequence length="402" mass="43916">MTELFQKLEMLYPDLVELRRDLHMYPEVSLQEVETPEKIARYLEKLGIEVRTGVGGNGVVGTIRGGKPGKTTALRADFDALPIQDQKDVSYKSKVPGVMHACGHDLHTAALLGVANVLTQVKDELEGDVVLIHQFAEEVAPGGAEAMIRDGCLDEVDEIYGAHVWADHPIGHYSFHEGYTMAAADTFDITIAGRGGHGAMPHQTVDPIVVASHVILGLQQIASRITDPLKSVVVTIGAIHSGDAHNVIPDQAHIKGTVRTFDKGVRDSAEQLVQQISEMTCRTYGATAEVAYNRGHMALYNHRDQTTRASMLAKTLFGEENVSDKDPIMGAEDFAFYLNEIPGTFFFVGGRNPDINAIYPHHHPKFDVDERAILGIGKMFLSLVFPEGALLNSTKTSHSTND</sequence>
<keyword evidence="2 5" id="KW-0378">Hydrolase</keyword>
<dbReference type="InterPro" id="IPR002933">
    <property type="entry name" value="Peptidase_M20"/>
</dbReference>
<dbReference type="SUPFAM" id="SSF53187">
    <property type="entry name" value="Zn-dependent exopeptidases"/>
    <property type="match status" value="1"/>
</dbReference>
<reference evidence="5 6" key="1">
    <citation type="submission" date="2019-04" db="EMBL/GenBank/DDBJ databases">
        <title>Genome sequence of Bacillus hwajinpoensis strain Y2.</title>
        <authorList>
            <person name="Fair J.L."/>
            <person name="Maclea K.S."/>
        </authorList>
    </citation>
    <scope>NUCLEOTIDE SEQUENCE [LARGE SCALE GENOMIC DNA]</scope>
    <source>
        <strain evidence="5 6">Y2</strain>
    </source>
</reference>
<dbReference type="PANTHER" id="PTHR11014:SF63">
    <property type="entry name" value="METALLOPEPTIDASE, PUTATIVE (AFU_ORTHOLOGUE AFUA_6G09600)-RELATED"/>
    <property type="match status" value="1"/>
</dbReference>
<comment type="caution">
    <text evidence="5">The sequence shown here is derived from an EMBL/GenBank/DDBJ whole genome shotgun (WGS) entry which is preliminary data.</text>
</comment>
<name>A0A4U1MJL7_9BACL</name>
<evidence type="ECO:0000256" key="2">
    <source>
        <dbReference type="ARBA" id="ARBA00022801"/>
    </source>
</evidence>
<dbReference type="InterPro" id="IPR011650">
    <property type="entry name" value="Peptidase_M20_dimer"/>
</dbReference>